<dbReference type="InterPro" id="IPR016187">
    <property type="entry name" value="CTDL_fold"/>
</dbReference>
<dbReference type="PANTHER" id="PTHR47218:SF2">
    <property type="entry name" value="C-TYPE LECTIN DOMAIN-CONTAINING PROTEIN"/>
    <property type="match status" value="1"/>
</dbReference>
<proteinExistence type="predicted"/>
<evidence type="ECO:0000256" key="1">
    <source>
        <dbReference type="SAM" id="Coils"/>
    </source>
</evidence>
<name>A0A9Q1D228_CONCO</name>
<feature type="coiled-coil region" evidence="1">
    <location>
        <begin position="246"/>
        <end position="283"/>
    </location>
</feature>
<dbReference type="PANTHER" id="PTHR47218">
    <property type="entry name" value="C-TYPE LECTIN DOMAIN FAMILY 7 MEMBER A"/>
    <property type="match status" value="1"/>
</dbReference>
<sequence length="382" mass="44370">MSKGLLYLPVKFKKNFCHDAAVDQAKQLDSAVSLEELKEAVACRKKGRPLTQGEDVTNIDVKTNCTSLHTVSLCGPSETEKREQSSHPYRLAAVCLGLLCALLLTATIVLGVLYMRAGEEGALRQNDTIEEGVAEQLRANCSIHTDDNGQQQENYNKMAEEKCLIQKNYNKMAEEKDKLQKNYDKMAEDKAQLQKRNKVLTEVNAQLQKNCSTVWKDYNTLDNDKRQLVTDYNVLAKEKIQRERDYSALETECQTLTREKKRVEEERRTLQQLLEEERDMFQRWNRTFMVVLENMKHKEQLQRDFDAVLAKSPFLDQYCPLSLQKRVCKPCPQGWEQFYSKCYYFSTERKSWMDGRSDCIKQGADLVVIKSEEEQEFITKYT</sequence>
<dbReference type="InterPro" id="IPR042808">
    <property type="entry name" value="CLEC7A"/>
</dbReference>
<dbReference type="OrthoDB" id="10255512at2759"/>
<protein>
    <recommendedName>
        <fullName evidence="3">C-type lectin domain-containing protein</fullName>
    </recommendedName>
</protein>
<dbReference type="EMBL" id="JAFJMO010000014">
    <property type="protein sequence ID" value="KAJ8256386.1"/>
    <property type="molecule type" value="Genomic_DNA"/>
</dbReference>
<feature type="domain" description="C-type lectin" evidence="3">
    <location>
        <begin position="338"/>
        <end position="382"/>
    </location>
</feature>
<dbReference type="Proteomes" id="UP001152803">
    <property type="component" value="Unassembled WGS sequence"/>
</dbReference>
<feature type="coiled-coil region" evidence="1">
    <location>
        <begin position="169"/>
        <end position="210"/>
    </location>
</feature>
<organism evidence="4 5">
    <name type="scientific">Conger conger</name>
    <name type="common">Conger eel</name>
    <name type="synonym">Muraena conger</name>
    <dbReference type="NCBI Taxonomy" id="82655"/>
    <lineage>
        <taxon>Eukaryota</taxon>
        <taxon>Metazoa</taxon>
        <taxon>Chordata</taxon>
        <taxon>Craniata</taxon>
        <taxon>Vertebrata</taxon>
        <taxon>Euteleostomi</taxon>
        <taxon>Actinopterygii</taxon>
        <taxon>Neopterygii</taxon>
        <taxon>Teleostei</taxon>
        <taxon>Anguilliformes</taxon>
        <taxon>Congridae</taxon>
        <taxon>Conger</taxon>
    </lineage>
</organism>
<dbReference type="Gene3D" id="1.20.5.400">
    <property type="match status" value="1"/>
</dbReference>
<accession>A0A9Q1D228</accession>
<keyword evidence="5" id="KW-1185">Reference proteome</keyword>
<evidence type="ECO:0000313" key="4">
    <source>
        <dbReference type="EMBL" id="KAJ8256386.1"/>
    </source>
</evidence>
<dbReference type="PROSITE" id="PS50041">
    <property type="entry name" value="C_TYPE_LECTIN_2"/>
    <property type="match status" value="1"/>
</dbReference>
<evidence type="ECO:0000256" key="2">
    <source>
        <dbReference type="SAM" id="Phobius"/>
    </source>
</evidence>
<dbReference type="GO" id="GO:0071226">
    <property type="term" value="P:cellular response to molecule of fungal origin"/>
    <property type="evidence" value="ECO:0007669"/>
    <property type="project" value="InterPro"/>
</dbReference>
<dbReference type="GO" id="GO:0001872">
    <property type="term" value="F:(1-&gt;3)-beta-D-glucan binding"/>
    <property type="evidence" value="ECO:0007669"/>
    <property type="project" value="InterPro"/>
</dbReference>
<dbReference type="Gene3D" id="3.10.100.10">
    <property type="entry name" value="Mannose-Binding Protein A, subunit A"/>
    <property type="match status" value="1"/>
</dbReference>
<dbReference type="InterPro" id="IPR001304">
    <property type="entry name" value="C-type_lectin-like"/>
</dbReference>
<dbReference type="InterPro" id="IPR016186">
    <property type="entry name" value="C-type_lectin-like/link_sf"/>
</dbReference>
<keyword evidence="1" id="KW-0175">Coiled coil</keyword>
<reference evidence="4" key="1">
    <citation type="journal article" date="2023" name="Science">
        <title>Genome structures resolve the early diversification of teleost fishes.</title>
        <authorList>
            <person name="Parey E."/>
            <person name="Louis A."/>
            <person name="Montfort J."/>
            <person name="Bouchez O."/>
            <person name="Roques C."/>
            <person name="Iampietro C."/>
            <person name="Lluch J."/>
            <person name="Castinel A."/>
            <person name="Donnadieu C."/>
            <person name="Desvignes T."/>
            <person name="Floi Bucao C."/>
            <person name="Jouanno E."/>
            <person name="Wen M."/>
            <person name="Mejri S."/>
            <person name="Dirks R."/>
            <person name="Jansen H."/>
            <person name="Henkel C."/>
            <person name="Chen W.J."/>
            <person name="Zahm M."/>
            <person name="Cabau C."/>
            <person name="Klopp C."/>
            <person name="Thompson A.W."/>
            <person name="Robinson-Rechavi M."/>
            <person name="Braasch I."/>
            <person name="Lecointre G."/>
            <person name="Bobe J."/>
            <person name="Postlethwait J.H."/>
            <person name="Berthelot C."/>
            <person name="Roest Crollius H."/>
            <person name="Guiguen Y."/>
        </authorList>
    </citation>
    <scope>NUCLEOTIDE SEQUENCE</scope>
    <source>
        <strain evidence="4">Concon-B</strain>
    </source>
</reference>
<evidence type="ECO:0000259" key="3">
    <source>
        <dbReference type="PROSITE" id="PS50041"/>
    </source>
</evidence>
<evidence type="ECO:0000313" key="5">
    <source>
        <dbReference type="Proteomes" id="UP001152803"/>
    </source>
</evidence>
<keyword evidence="2" id="KW-1133">Transmembrane helix</keyword>
<comment type="caution">
    <text evidence="4">The sequence shown here is derived from an EMBL/GenBank/DDBJ whole genome shotgun (WGS) entry which is preliminary data.</text>
</comment>
<keyword evidence="2" id="KW-0812">Transmembrane</keyword>
<feature type="transmembrane region" description="Helical" evidence="2">
    <location>
        <begin position="91"/>
        <end position="115"/>
    </location>
</feature>
<dbReference type="SUPFAM" id="SSF56436">
    <property type="entry name" value="C-type lectin-like"/>
    <property type="match status" value="1"/>
</dbReference>
<dbReference type="AlphaFoldDB" id="A0A9Q1D228"/>
<keyword evidence="2" id="KW-0472">Membrane</keyword>
<gene>
    <name evidence="4" type="ORF">COCON_G00185380</name>
</gene>